<accession>A0ABV2SJU2</accession>
<dbReference type="EMBL" id="JBEWTB010000002">
    <property type="protein sequence ID" value="MET4758020.1"/>
    <property type="molecule type" value="Genomic_DNA"/>
</dbReference>
<feature type="transmembrane region" description="Helical" evidence="10">
    <location>
        <begin position="417"/>
        <end position="436"/>
    </location>
</feature>
<evidence type="ECO:0000256" key="2">
    <source>
        <dbReference type="ARBA" id="ARBA00008417"/>
    </source>
</evidence>
<dbReference type="InterPro" id="IPR051327">
    <property type="entry name" value="MATE_MepA_subfamily"/>
</dbReference>
<evidence type="ECO:0000256" key="4">
    <source>
        <dbReference type="ARBA" id="ARBA00022448"/>
    </source>
</evidence>
<name>A0ABV2SJU2_9GAMM</name>
<keyword evidence="5" id="KW-1003">Cell membrane</keyword>
<proteinExistence type="inferred from homology"/>
<keyword evidence="12" id="KW-1185">Reference proteome</keyword>
<feature type="transmembrane region" description="Helical" evidence="10">
    <location>
        <begin position="284"/>
        <end position="304"/>
    </location>
</feature>
<feature type="transmembrane region" description="Helical" evidence="10">
    <location>
        <begin position="93"/>
        <end position="116"/>
    </location>
</feature>
<feature type="transmembrane region" description="Helical" evidence="10">
    <location>
        <begin position="194"/>
        <end position="215"/>
    </location>
</feature>
<evidence type="ECO:0000256" key="6">
    <source>
        <dbReference type="ARBA" id="ARBA00022692"/>
    </source>
</evidence>
<evidence type="ECO:0000256" key="10">
    <source>
        <dbReference type="SAM" id="Phobius"/>
    </source>
</evidence>
<keyword evidence="7 10" id="KW-1133">Transmembrane helix</keyword>
<evidence type="ECO:0000256" key="1">
    <source>
        <dbReference type="ARBA" id="ARBA00004429"/>
    </source>
</evidence>
<dbReference type="InterPro" id="IPR002528">
    <property type="entry name" value="MATE_fam"/>
</dbReference>
<reference evidence="11 12" key="1">
    <citation type="submission" date="2024-06" db="EMBL/GenBank/DDBJ databases">
        <title>Genomic Encyclopedia of Type Strains, Phase V (KMG-V): Genome sequencing to study the core and pangenomes of soil and plant-associated prokaryotes.</title>
        <authorList>
            <person name="Whitman W."/>
        </authorList>
    </citation>
    <scope>NUCLEOTIDE SEQUENCE [LARGE SCALE GENOMIC DNA]</scope>
    <source>
        <strain evidence="11 12">NE40</strain>
    </source>
</reference>
<feature type="transmembrane region" description="Helical" evidence="10">
    <location>
        <begin position="386"/>
        <end position="405"/>
    </location>
</feature>
<keyword evidence="9" id="KW-0046">Antibiotic resistance</keyword>
<comment type="caution">
    <text evidence="11">The sequence shown here is derived from an EMBL/GenBank/DDBJ whole genome shotgun (WGS) entry which is preliminary data.</text>
</comment>
<comment type="similarity">
    <text evidence="2">Belongs to the multi antimicrobial extrusion (MATE) (TC 2.A.66.1) family. MepA subfamily.</text>
</comment>
<dbReference type="PANTHER" id="PTHR43823:SF3">
    <property type="entry name" value="MULTIDRUG EXPORT PROTEIN MEPA"/>
    <property type="match status" value="1"/>
</dbReference>
<evidence type="ECO:0000256" key="7">
    <source>
        <dbReference type="ARBA" id="ARBA00022989"/>
    </source>
</evidence>
<organism evidence="11 12">
    <name type="scientific">Endozoicomonas lisbonensis</name>
    <dbReference type="NCBI Taxonomy" id="3120522"/>
    <lineage>
        <taxon>Bacteria</taxon>
        <taxon>Pseudomonadati</taxon>
        <taxon>Pseudomonadota</taxon>
        <taxon>Gammaproteobacteria</taxon>
        <taxon>Oceanospirillales</taxon>
        <taxon>Endozoicomonadaceae</taxon>
        <taxon>Endozoicomonas</taxon>
    </lineage>
</organism>
<keyword evidence="6 10" id="KW-0812">Transmembrane</keyword>
<dbReference type="Proteomes" id="UP001549366">
    <property type="component" value="Unassembled WGS sequence"/>
</dbReference>
<dbReference type="InterPro" id="IPR048279">
    <property type="entry name" value="MdtK-like"/>
</dbReference>
<evidence type="ECO:0000256" key="9">
    <source>
        <dbReference type="ARBA" id="ARBA00023251"/>
    </source>
</evidence>
<evidence type="ECO:0000313" key="11">
    <source>
        <dbReference type="EMBL" id="MET4758020.1"/>
    </source>
</evidence>
<sequence length="454" mass="48741">MSQLNRLGNAPIGKLLINMTLPACSGILVLMMYNIIDTIIVGQYAGAMAIAGMSVVLPVSMLIPTLGMGIGVGSASIISRSLGAKDFETARLAFGNALSLAILICTTVSVLSGIYATEILSVFGGRGEILPYAMEYYTIILMGIPILGSWMCMNNTLRAEGLTKYSVIGMCLSSAINLILDIVFVIFMDMGLKGAAIATVLSQIAGLVYLLSFYLRGRSHLKFKRQYFRWNKAIIREILSLGASTVGRQGSGSAMVILLNQSLYLYGGPIAVAVYGILHRITSLLFVPIIGMTQGFLPIAGYNYGAKQYDRVLEVVYKSILFGTIVSGALALLAWSFPEALIQLFTSDETVVELGVQGLKTITVLMPLAAAQSIAAGYFQAMGKPVAAFILTISRQVLILIPMLYLLPQVFELKGVWLAFPVSDALACILTLAVFARELPKLKKAQCEAALQTA</sequence>
<evidence type="ECO:0000256" key="3">
    <source>
        <dbReference type="ARBA" id="ARBA00022106"/>
    </source>
</evidence>
<dbReference type="PANTHER" id="PTHR43823">
    <property type="entry name" value="SPORULATION PROTEIN YKVU"/>
    <property type="match status" value="1"/>
</dbReference>
<feature type="transmembrane region" description="Helical" evidence="10">
    <location>
        <begin position="48"/>
        <end position="72"/>
    </location>
</feature>
<dbReference type="RefSeq" id="WP_354008131.1">
    <property type="nucleotide sequence ID" value="NZ_JBEWTA010000001.1"/>
</dbReference>
<feature type="transmembrane region" description="Helical" evidence="10">
    <location>
        <begin position="136"/>
        <end position="153"/>
    </location>
</feature>
<dbReference type="NCBIfam" id="TIGR00797">
    <property type="entry name" value="matE"/>
    <property type="match status" value="1"/>
</dbReference>
<evidence type="ECO:0000313" key="12">
    <source>
        <dbReference type="Proteomes" id="UP001549366"/>
    </source>
</evidence>
<dbReference type="InterPro" id="IPR045070">
    <property type="entry name" value="MATE_MepA-like"/>
</dbReference>
<feature type="transmembrane region" description="Helical" evidence="10">
    <location>
        <begin position="357"/>
        <end position="379"/>
    </location>
</feature>
<dbReference type="Pfam" id="PF01554">
    <property type="entry name" value="MatE"/>
    <property type="match status" value="2"/>
</dbReference>
<evidence type="ECO:0000256" key="8">
    <source>
        <dbReference type="ARBA" id="ARBA00023136"/>
    </source>
</evidence>
<feature type="transmembrane region" description="Helical" evidence="10">
    <location>
        <begin position="12"/>
        <end position="36"/>
    </location>
</feature>
<feature type="transmembrane region" description="Helical" evidence="10">
    <location>
        <begin position="165"/>
        <end position="188"/>
    </location>
</feature>
<protein>
    <recommendedName>
        <fullName evidence="3">Multidrug export protein MepA</fullName>
    </recommendedName>
</protein>
<feature type="transmembrane region" description="Helical" evidence="10">
    <location>
        <begin position="316"/>
        <end position="337"/>
    </location>
</feature>
<dbReference type="PIRSF" id="PIRSF006603">
    <property type="entry name" value="DinF"/>
    <property type="match status" value="1"/>
</dbReference>
<gene>
    <name evidence="11" type="ORF">V5J35_003212</name>
</gene>
<keyword evidence="4" id="KW-0813">Transport</keyword>
<keyword evidence="8 10" id="KW-0472">Membrane</keyword>
<feature type="transmembrane region" description="Helical" evidence="10">
    <location>
        <begin position="257"/>
        <end position="278"/>
    </location>
</feature>
<evidence type="ECO:0000256" key="5">
    <source>
        <dbReference type="ARBA" id="ARBA00022475"/>
    </source>
</evidence>
<dbReference type="CDD" id="cd13143">
    <property type="entry name" value="MATE_MepA_like"/>
    <property type="match status" value="1"/>
</dbReference>
<comment type="subcellular location">
    <subcellularLocation>
        <location evidence="1">Cell inner membrane</location>
        <topology evidence="1">Multi-pass membrane protein</topology>
    </subcellularLocation>
</comment>